<evidence type="ECO:0000259" key="6">
    <source>
        <dbReference type="Pfam" id="PF04932"/>
    </source>
</evidence>
<evidence type="ECO:0000313" key="8">
    <source>
        <dbReference type="Proteomes" id="UP000268908"/>
    </source>
</evidence>
<evidence type="ECO:0000256" key="2">
    <source>
        <dbReference type="ARBA" id="ARBA00022692"/>
    </source>
</evidence>
<protein>
    <submittedName>
        <fullName evidence="7">O-antigen ligase</fullName>
    </submittedName>
</protein>
<gene>
    <name evidence="7" type="ORF">DFR35_0872</name>
</gene>
<keyword evidence="4 5" id="KW-0472">Membrane</keyword>
<dbReference type="EMBL" id="RCCI01000004">
    <property type="protein sequence ID" value="RLJ68313.1"/>
    <property type="molecule type" value="Genomic_DNA"/>
</dbReference>
<feature type="transmembrane region" description="Helical" evidence="5">
    <location>
        <begin position="12"/>
        <end position="36"/>
    </location>
</feature>
<dbReference type="GO" id="GO:0016874">
    <property type="term" value="F:ligase activity"/>
    <property type="evidence" value="ECO:0007669"/>
    <property type="project" value="UniProtKB-KW"/>
</dbReference>
<dbReference type="RefSeq" id="WP_165904757.1">
    <property type="nucleotide sequence ID" value="NZ_BHVV01000002.1"/>
</dbReference>
<dbReference type="AlphaFoldDB" id="A0A497XK40"/>
<feature type="domain" description="O-antigen ligase-related" evidence="6">
    <location>
        <begin position="190"/>
        <end position="363"/>
    </location>
</feature>
<evidence type="ECO:0000256" key="3">
    <source>
        <dbReference type="ARBA" id="ARBA00022989"/>
    </source>
</evidence>
<accession>A0A497XK40</accession>
<feature type="transmembrane region" description="Helical" evidence="5">
    <location>
        <begin position="407"/>
        <end position="425"/>
    </location>
</feature>
<dbReference type="Proteomes" id="UP000268908">
    <property type="component" value="Unassembled WGS sequence"/>
</dbReference>
<feature type="transmembrane region" description="Helical" evidence="5">
    <location>
        <begin position="206"/>
        <end position="223"/>
    </location>
</feature>
<feature type="transmembrane region" description="Helical" evidence="5">
    <location>
        <begin position="178"/>
        <end position="200"/>
    </location>
</feature>
<keyword evidence="3 5" id="KW-1133">Transmembrane helix</keyword>
<feature type="transmembrane region" description="Helical" evidence="5">
    <location>
        <begin position="88"/>
        <end position="104"/>
    </location>
</feature>
<keyword evidence="2 5" id="KW-0812">Transmembrane</keyword>
<feature type="transmembrane region" description="Helical" evidence="5">
    <location>
        <begin position="152"/>
        <end position="171"/>
    </location>
</feature>
<keyword evidence="7" id="KW-0436">Ligase</keyword>
<comment type="caution">
    <text evidence="7">The sequence shown here is derived from an EMBL/GenBank/DDBJ whole genome shotgun (WGS) entry which is preliminary data.</text>
</comment>
<name>A0A497XK40_9PROT</name>
<evidence type="ECO:0000256" key="5">
    <source>
        <dbReference type="SAM" id="Phobius"/>
    </source>
</evidence>
<sequence>MSDRIAFGLSLALLFVWSLPGTVALRMALLLAALALLARRLASAGFQLGVRASALPLVLLATLTFWLLLQAVFVSADTAWALGELRGQWLPALLALTLGFLLAYRVDARHLVTAVALVFAAQAAIAVGHSLWHWFAHGQLLVQLVPLTGGKLEMSFVLNILLAILTVDVFCRASGRDALLRLPLAAVAAMVLLALAGSLLAAARNGIIGIAFLAVLALSLFVFDQRRHLGRTRTLAASMAIVAGLAVAATVNFRTDSRWQAFTETAAIAWDIDRYSAWFAPSQHPWPKLADGRNVDHSTYTRIAFVRGGLRLIAEEPLGHGYGRNAFAHALRQRHPEAQLGHAHNGWVDLGVGGGVPALALWAAFLGGLMWRGWRAFFASDNPHGLLLFFLATGYAGRMVLDSVNKDHMLQIFMFLAGLLLMLTTPRREEAGP</sequence>
<feature type="transmembrane region" description="Helical" evidence="5">
    <location>
        <begin position="111"/>
        <end position="132"/>
    </location>
</feature>
<proteinExistence type="predicted"/>
<dbReference type="GO" id="GO:0016020">
    <property type="term" value="C:membrane"/>
    <property type="evidence" value="ECO:0007669"/>
    <property type="project" value="UniProtKB-SubCell"/>
</dbReference>
<feature type="transmembrane region" description="Helical" evidence="5">
    <location>
        <begin position="48"/>
        <end position="68"/>
    </location>
</feature>
<evidence type="ECO:0000256" key="4">
    <source>
        <dbReference type="ARBA" id="ARBA00023136"/>
    </source>
</evidence>
<feature type="transmembrane region" description="Helical" evidence="5">
    <location>
        <begin position="350"/>
        <end position="371"/>
    </location>
</feature>
<dbReference type="Pfam" id="PF04932">
    <property type="entry name" value="Wzy_C"/>
    <property type="match status" value="1"/>
</dbReference>
<comment type="subcellular location">
    <subcellularLocation>
        <location evidence="1">Membrane</location>
        <topology evidence="1">Multi-pass membrane protein</topology>
    </subcellularLocation>
</comment>
<organism evidence="7 8">
    <name type="scientific">Sulfurisoma sediminicola</name>
    <dbReference type="NCBI Taxonomy" id="1381557"/>
    <lineage>
        <taxon>Bacteria</taxon>
        <taxon>Pseudomonadati</taxon>
        <taxon>Pseudomonadota</taxon>
        <taxon>Betaproteobacteria</taxon>
        <taxon>Nitrosomonadales</taxon>
        <taxon>Sterolibacteriaceae</taxon>
        <taxon>Sulfurisoma</taxon>
    </lineage>
</organism>
<evidence type="ECO:0000313" key="7">
    <source>
        <dbReference type="EMBL" id="RLJ68313.1"/>
    </source>
</evidence>
<dbReference type="PANTHER" id="PTHR37422:SF13">
    <property type="entry name" value="LIPOPOLYSACCHARIDE BIOSYNTHESIS PROTEIN PA4999-RELATED"/>
    <property type="match status" value="1"/>
</dbReference>
<keyword evidence="8" id="KW-1185">Reference proteome</keyword>
<dbReference type="PANTHER" id="PTHR37422">
    <property type="entry name" value="TEICHURONIC ACID BIOSYNTHESIS PROTEIN TUAE"/>
    <property type="match status" value="1"/>
</dbReference>
<evidence type="ECO:0000256" key="1">
    <source>
        <dbReference type="ARBA" id="ARBA00004141"/>
    </source>
</evidence>
<dbReference type="InterPro" id="IPR051533">
    <property type="entry name" value="WaaL-like"/>
</dbReference>
<feature type="transmembrane region" description="Helical" evidence="5">
    <location>
        <begin position="383"/>
        <end position="401"/>
    </location>
</feature>
<feature type="transmembrane region" description="Helical" evidence="5">
    <location>
        <begin position="235"/>
        <end position="253"/>
    </location>
</feature>
<reference evidence="7 8" key="1">
    <citation type="submission" date="2018-10" db="EMBL/GenBank/DDBJ databases">
        <title>Genomic Encyclopedia of Type Strains, Phase IV (KMG-IV): sequencing the most valuable type-strain genomes for metagenomic binning, comparative biology and taxonomic classification.</title>
        <authorList>
            <person name="Goeker M."/>
        </authorList>
    </citation>
    <scope>NUCLEOTIDE SEQUENCE [LARGE SCALE GENOMIC DNA]</scope>
    <source>
        <strain evidence="7 8">DSM 26916</strain>
    </source>
</reference>
<dbReference type="InterPro" id="IPR007016">
    <property type="entry name" value="O-antigen_ligase-rel_domated"/>
</dbReference>